<feature type="transmembrane region" description="Helical" evidence="1">
    <location>
        <begin position="9"/>
        <end position="26"/>
    </location>
</feature>
<dbReference type="InterPro" id="IPR058353">
    <property type="entry name" value="DUF8040"/>
</dbReference>
<name>A0AB40BT66_DIOCR</name>
<proteinExistence type="predicted"/>
<dbReference type="AlphaFoldDB" id="A0AB40BT66"/>
<keyword evidence="3" id="KW-1185">Reference proteome</keyword>
<evidence type="ECO:0000256" key="1">
    <source>
        <dbReference type="SAM" id="Phobius"/>
    </source>
</evidence>
<dbReference type="PANTHER" id="PTHR22930:SF259">
    <property type="entry name" value="OS08G0106900 PROTEIN"/>
    <property type="match status" value="1"/>
</dbReference>
<evidence type="ECO:0000313" key="3">
    <source>
        <dbReference type="Proteomes" id="UP001515500"/>
    </source>
</evidence>
<keyword evidence="1" id="KW-0812">Transmembrane</keyword>
<reference evidence="4" key="1">
    <citation type="submission" date="2025-08" db="UniProtKB">
        <authorList>
            <consortium name="RefSeq"/>
        </authorList>
    </citation>
    <scope>IDENTIFICATION</scope>
</reference>
<dbReference type="RefSeq" id="XP_039129644.1">
    <property type="nucleotide sequence ID" value="XM_039273710.1"/>
</dbReference>
<dbReference type="GeneID" id="120265748"/>
<organism evidence="3 4">
    <name type="scientific">Dioscorea cayennensis subsp. rotundata</name>
    <name type="common">White Guinea yam</name>
    <name type="synonym">Dioscorea rotundata</name>
    <dbReference type="NCBI Taxonomy" id="55577"/>
    <lineage>
        <taxon>Eukaryota</taxon>
        <taxon>Viridiplantae</taxon>
        <taxon>Streptophyta</taxon>
        <taxon>Embryophyta</taxon>
        <taxon>Tracheophyta</taxon>
        <taxon>Spermatophyta</taxon>
        <taxon>Magnoliopsida</taxon>
        <taxon>Liliopsida</taxon>
        <taxon>Dioscoreales</taxon>
        <taxon>Dioscoreaceae</taxon>
        <taxon>Dioscorea</taxon>
    </lineage>
</organism>
<evidence type="ECO:0000259" key="2">
    <source>
        <dbReference type="Pfam" id="PF26138"/>
    </source>
</evidence>
<keyword evidence="1" id="KW-1133">Transmembrane helix</keyword>
<keyword evidence="1" id="KW-0472">Membrane</keyword>
<dbReference type="Pfam" id="PF26138">
    <property type="entry name" value="DUF8040"/>
    <property type="match status" value="1"/>
</dbReference>
<feature type="domain" description="DUF8040" evidence="2">
    <location>
        <begin position="44"/>
        <end position="135"/>
    </location>
</feature>
<dbReference type="InterPro" id="IPR045249">
    <property type="entry name" value="HARBI1-like"/>
</dbReference>
<dbReference type="Proteomes" id="UP001515500">
    <property type="component" value="Chromosome 7"/>
</dbReference>
<gene>
    <name evidence="4" type="primary">LOC120265748</name>
</gene>
<accession>A0AB40BT66</accession>
<sequence>MDNQIDDESIVLAAATVVAIIALQWYSRRRGLNLPREPCYNRDQQRTNYISRIIHGSEEASIAMLRMKRVVFFGLCDLLKSKGLLYNTLHVSVEEQVAMFLHILGHKVRNRVIGVNFLLSGETISRYFKHVLYAIGELRGEFIQPPRTTTSSVITHDPRFMPYFKDCIGALDGTHIHASVRKEIVARFRGRKPYPTQNVLAAVDFELRFTYVLAGWEGSAHDALVLRDALEREDGLIVPEDGLNRDDPRKRRCWKEMPN</sequence>
<dbReference type="PANTHER" id="PTHR22930">
    <property type="match status" value="1"/>
</dbReference>
<evidence type="ECO:0000313" key="4">
    <source>
        <dbReference type="RefSeq" id="XP_039129644.1"/>
    </source>
</evidence>
<protein>
    <submittedName>
        <fullName evidence="4">Uncharacterized protein LOC120265748</fullName>
    </submittedName>
</protein>